<protein>
    <recommendedName>
        <fullName evidence="3">Pectate lyase superfamily protein domain-containing protein</fullName>
    </recommendedName>
</protein>
<organism evidence="1 2">
    <name type="scientific">Pseudomonas fungipugnans</name>
    <dbReference type="NCBI Taxonomy" id="3024217"/>
    <lineage>
        <taxon>Bacteria</taxon>
        <taxon>Pseudomonadati</taxon>
        <taxon>Pseudomonadota</taxon>
        <taxon>Gammaproteobacteria</taxon>
        <taxon>Pseudomonadales</taxon>
        <taxon>Pseudomonadaceae</taxon>
        <taxon>Pseudomonas</taxon>
    </lineage>
</organism>
<dbReference type="EMBL" id="JARBWL010000002">
    <property type="protein sequence ID" value="MDI2595379.1"/>
    <property type="molecule type" value="Genomic_DNA"/>
</dbReference>
<name>A0ABT6QYK1_9PSED</name>
<evidence type="ECO:0000313" key="2">
    <source>
        <dbReference type="Proteomes" id="UP001159100"/>
    </source>
</evidence>
<keyword evidence="2" id="KW-1185">Reference proteome</keyword>
<proteinExistence type="predicted"/>
<evidence type="ECO:0000313" key="1">
    <source>
        <dbReference type="EMBL" id="MDI2595379.1"/>
    </source>
</evidence>
<evidence type="ECO:0008006" key="3">
    <source>
        <dbReference type="Google" id="ProtNLM"/>
    </source>
</evidence>
<dbReference type="Proteomes" id="UP001159100">
    <property type="component" value="Unassembled WGS sequence"/>
</dbReference>
<dbReference type="SUPFAM" id="SSF51126">
    <property type="entry name" value="Pectin lyase-like"/>
    <property type="match status" value="1"/>
</dbReference>
<accession>A0ABT6QYK1</accession>
<dbReference type="InterPro" id="IPR011050">
    <property type="entry name" value="Pectin_lyase_fold/virulence"/>
</dbReference>
<comment type="caution">
    <text evidence="1">The sequence shown here is derived from an EMBL/GenBank/DDBJ whole genome shotgun (WGS) entry which is preliminary data.</text>
</comment>
<sequence>MTVNTTNSVPEFDIAGVNTLADLRAVDSARNKKAATLGYAARGDGGHGEYAVDEADTTSAESIPMIIVANDGARWKLIHDGNVSAAQCGFKRDGTVNTQDTLNSAIVAVTAAGARISWGYGTYVCEHIQLIPNMSWRGKGQFFTILKAKNGLNLDFISSNFTINTNNVSIVGMQFDGNRANNTSGHTFALKGAKQNLRQITLTQSAYHGLITDFDIVDGERPLGFESTYEDILIDTTGRHGWKYDGPTDSSMTNITLLDCGVSADNSWFGLVASRNFRANNLHPWNRSSTSNTPAASVYILASAPGCTAVNSHFEGGHCPLKILSNQNAFTDCDYYAPRGAYCLENYGTANKISGVLGATAASINPNYRGILMGGTGNMVDLTDGGCVNGAIDFTTSQGGNLVRVSGYRSSGVPFVGTPHPTDDVLLVIRGAGGGEISQAYSAQFSVFPTTVSAQDGTFTNATVTLRLRKVGTIVFVQLMVTIGASGAGTATGNISVVLPYPCAAFPYQLSGSDSVSGQSIQGRIIAGGSSVRIFKNDNSSAIANATTLSLNGWYEAA</sequence>
<reference evidence="1 2" key="1">
    <citation type="submission" date="2023-02" db="EMBL/GenBank/DDBJ databases">
        <title>Pseudomonas chrutzelriedensis sp. nov., a potently antifungal strain isolated from moss.</title>
        <authorList>
            <person name="Schnyder A."/>
            <person name="Kalawong R."/>
            <person name="Eberl L."/>
            <person name="Agnoli K."/>
        </authorList>
    </citation>
    <scope>NUCLEOTIDE SEQUENCE [LARGE SCALE GENOMIC DNA]</scope>
    <source>
        <strain evidence="1 2">681</strain>
    </source>
</reference>
<gene>
    <name evidence="1" type="ORF">POF45_28730</name>
</gene>
<dbReference type="RefSeq" id="WP_282317328.1">
    <property type="nucleotide sequence ID" value="NZ_JARBWL010000002.1"/>
</dbReference>